<dbReference type="Gene3D" id="3.40.30.10">
    <property type="entry name" value="Glutaredoxin"/>
    <property type="match status" value="1"/>
</dbReference>
<dbReference type="SUPFAM" id="SSF52833">
    <property type="entry name" value="Thioredoxin-like"/>
    <property type="match status" value="1"/>
</dbReference>
<dbReference type="EMBL" id="VBTY01000119">
    <property type="protein sequence ID" value="MDG3495695.1"/>
    <property type="molecule type" value="Genomic_DNA"/>
</dbReference>
<dbReference type="InterPro" id="IPR036249">
    <property type="entry name" value="Thioredoxin-like_sf"/>
</dbReference>
<dbReference type="Proteomes" id="UP001152872">
    <property type="component" value="Unassembled WGS sequence"/>
</dbReference>
<gene>
    <name evidence="1" type="ORF">FEV09_14165</name>
</gene>
<keyword evidence="2" id="KW-1185">Reference proteome</keyword>
<protein>
    <submittedName>
        <fullName evidence="1">Glutaredoxin family protein</fullName>
    </submittedName>
</protein>
<dbReference type="Pfam" id="PF05768">
    <property type="entry name" value="Glrx-like"/>
    <property type="match status" value="1"/>
</dbReference>
<dbReference type="RefSeq" id="WP_009627833.1">
    <property type="nucleotide sequence ID" value="NZ_VBTY01000119.1"/>
</dbReference>
<dbReference type="PANTHER" id="PTHR33558:SF1">
    <property type="entry name" value="GLUTAREDOXIN-LIKE PROTEIN C5ORF63 HOMOLOG"/>
    <property type="match status" value="1"/>
</dbReference>
<dbReference type="InterPro" id="IPR008554">
    <property type="entry name" value="Glutaredoxin-like"/>
</dbReference>
<evidence type="ECO:0000313" key="2">
    <source>
        <dbReference type="Proteomes" id="UP001152872"/>
    </source>
</evidence>
<dbReference type="PANTHER" id="PTHR33558">
    <property type="entry name" value="GLUTAREDOXIN-LIKE PROTEIN C5ORF63 HOMOLOG"/>
    <property type="match status" value="1"/>
</dbReference>
<sequence>MQLILYSKPECCLCEGLIAKLQQVKQKNNVNFDLEIRDINSNPDWFDRYQYEIPVLCLLSDRQQEQELPRFPPRSPVEKLESLLQRYS</sequence>
<dbReference type="InterPro" id="IPR052565">
    <property type="entry name" value="Glutaredoxin-like_YDR286C"/>
</dbReference>
<proteinExistence type="predicted"/>
<comment type="caution">
    <text evidence="1">The sequence shown here is derived from an EMBL/GenBank/DDBJ whole genome shotgun (WGS) entry which is preliminary data.</text>
</comment>
<reference evidence="1" key="1">
    <citation type="submission" date="2019-05" db="EMBL/GenBank/DDBJ databases">
        <title>Whole genome sequencing of Pseudanabaena catenata USMAC16.</title>
        <authorList>
            <person name="Khan Z."/>
            <person name="Omar W.M."/>
            <person name="Convey P."/>
            <person name="Merican F."/>
            <person name="Najimudin N."/>
        </authorList>
    </citation>
    <scope>NUCLEOTIDE SEQUENCE</scope>
    <source>
        <strain evidence="1">USMAC16</strain>
    </source>
</reference>
<accession>A0A9X4MC75</accession>
<dbReference type="AlphaFoldDB" id="A0A9X4MC75"/>
<organism evidence="1 2">
    <name type="scientific">Pseudanabaena catenata USMAC16</name>
    <dbReference type="NCBI Taxonomy" id="1855837"/>
    <lineage>
        <taxon>Bacteria</taxon>
        <taxon>Bacillati</taxon>
        <taxon>Cyanobacteriota</taxon>
        <taxon>Cyanophyceae</taxon>
        <taxon>Pseudanabaenales</taxon>
        <taxon>Pseudanabaenaceae</taxon>
        <taxon>Pseudanabaena</taxon>
    </lineage>
</organism>
<name>A0A9X4MC75_9CYAN</name>
<evidence type="ECO:0000313" key="1">
    <source>
        <dbReference type="EMBL" id="MDG3495695.1"/>
    </source>
</evidence>